<evidence type="ECO:0000313" key="1">
    <source>
        <dbReference type="EMBL" id="KAI4338338.1"/>
    </source>
</evidence>
<comment type="caution">
    <text evidence="1">The sequence shown here is derived from an EMBL/GenBank/DDBJ whole genome shotgun (WGS) entry which is preliminary data.</text>
</comment>
<gene>
    <name evidence="1" type="ORF">L6164_016678</name>
</gene>
<accession>A0ACB9NP43</accession>
<reference evidence="1 2" key="1">
    <citation type="journal article" date="2022" name="DNA Res.">
        <title>Chromosomal-level genome assembly of the orchid tree Bauhinia variegata (Leguminosae; Cercidoideae) supports the allotetraploid origin hypothesis of Bauhinia.</title>
        <authorList>
            <person name="Zhong Y."/>
            <person name="Chen Y."/>
            <person name="Zheng D."/>
            <person name="Pang J."/>
            <person name="Liu Y."/>
            <person name="Luo S."/>
            <person name="Meng S."/>
            <person name="Qian L."/>
            <person name="Wei D."/>
            <person name="Dai S."/>
            <person name="Zhou R."/>
        </authorList>
    </citation>
    <scope>NUCLEOTIDE SEQUENCE [LARGE SCALE GENOMIC DNA]</scope>
    <source>
        <strain evidence="1">BV-YZ2020</strain>
    </source>
</reference>
<keyword evidence="2" id="KW-1185">Reference proteome</keyword>
<proteinExistence type="predicted"/>
<name>A0ACB9NP43_BAUVA</name>
<sequence length="87" mass="10036">MYRCGNQQNAFTTCEMGMGMGSIVFPKPRRLGIFNHSSINHNIRPLRWPINYQSEMEESGVGKELMDIICPIFFSLSLPRIYAFCSR</sequence>
<organism evidence="1 2">
    <name type="scientific">Bauhinia variegata</name>
    <name type="common">Purple orchid tree</name>
    <name type="synonym">Phanera variegata</name>
    <dbReference type="NCBI Taxonomy" id="167791"/>
    <lineage>
        <taxon>Eukaryota</taxon>
        <taxon>Viridiplantae</taxon>
        <taxon>Streptophyta</taxon>
        <taxon>Embryophyta</taxon>
        <taxon>Tracheophyta</taxon>
        <taxon>Spermatophyta</taxon>
        <taxon>Magnoliopsida</taxon>
        <taxon>eudicotyledons</taxon>
        <taxon>Gunneridae</taxon>
        <taxon>Pentapetalae</taxon>
        <taxon>rosids</taxon>
        <taxon>fabids</taxon>
        <taxon>Fabales</taxon>
        <taxon>Fabaceae</taxon>
        <taxon>Cercidoideae</taxon>
        <taxon>Cercideae</taxon>
        <taxon>Bauhiniinae</taxon>
        <taxon>Bauhinia</taxon>
    </lineage>
</organism>
<evidence type="ECO:0000313" key="2">
    <source>
        <dbReference type="Proteomes" id="UP000828941"/>
    </source>
</evidence>
<dbReference type="Proteomes" id="UP000828941">
    <property type="component" value="Chromosome 6"/>
</dbReference>
<protein>
    <submittedName>
        <fullName evidence="1">Uncharacterized protein</fullName>
    </submittedName>
</protein>
<dbReference type="EMBL" id="CM039431">
    <property type="protein sequence ID" value="KAI4338338.1"/>
    <property type="molecule type" value="Genomic_DNA"/>
</dbReference>